<dbReference type="GO" id="GO:0071949">
    <property type="term" value="F:FAD binding"/>
    <property type="evidence" value="ECO:0007669"/>
    <property type="project" value="InterPro"/>
</dbReference>
<dbReference type="GeneTree" id="ENSGT00390000005565"/>
<dbReference type="GO" id="GO:0009882">
    <property type="term" value="F:blue light photoreceptor activity"/>
    <property type="evidence" value="ECO:0007669"/>
    <property type="project" value="InterPro"/>
</dbReference>
<dbReference type="PANTHER" id="PTHR34035:SF1">
    <property type="entry name" value="TESTIS-EXPRESSED PROTEIN 47"/>
    <property type="match status" value="1"/>
</dbReference>
<accession>A0A803Y0V0</accession>
<dbReference type="Proteomes" id="UP000001645">
    <property type="component" value="Chromosome 16"/>
</dbReference>
<organism evidence="2 3">
    <name type="scientific">Meleagris gallopavo</name>
    <name type="common">Wild turkey</name>
    <dbReference type="NCBI Taxonomy" id="9103"/>
    <lineage>
        <taxon>Eukaryota</taxon>
        <taxon>Metazoa</taxon>
        <taxon>Chordata</taxon>
        <taxon>Craniata</taxon>
        <taxon>Vertebrata</taxon>
        <taxon>Euteleostomi</taxon>
        <taxon>Archelosauria</taxon>
        <taxon>Archosauria</taxon>
        <taxon>Dinosauria</taxon>
        <taxon>Saurischia</taxon>
        <taxon>Theropoda</taxon>
        <taxon>Coelurosauria</taxon>
        <taxon>Aves</taxon>
        <taxon>Neognathae</taxon>
        <taxon>Galloanserae</taxon>
        <taxon>Galliformes</taxon>
        <taxon>Phasianidae</taxon>
        <taxon>Meleagridinae</taxon>
        <taxon>Meleagris</taxon>
    </lineage>
</organism>
<dbReference type="AlphaFoldDB" id="A0A803Y0V0"/>
<dbReference type="PANTHER" id="PTHR34035">
    <property type="entry name" value="TESTIS-EXPRESSED PROTEIN 47"/>
    <property type="match status" value="1"/>
</dbReference>
<keyword evidence="3" id="KW-1185">Reference proteome</keyword>
<reference evidence="2 3" key="1">
    <citation type="journal article" date="2010" name="PLoS Biol.">
        <title>Multi-platform next-generation sequencing of the domestic turkey (Meleagris gallopavo): genome assembly and analysis.</title>
        <authorList>
            <person name="Dalloul R.A."/>
            <person name="Long J.A."/>
            <person name="Zimin A.V."/>
            <person name="Aslam L."/>
            <person name="Beal K."/>
            <person name="Blomberg L.A."/>
            <person name="Bouffard P."/>
            <person name="Burt D.W."/>
            <person name="Crasta O."/>
            <person name="Crooijmans R.P."/>
            <person name="Cooper K."/>
            <person name="Coulombe R.A."/>
            <person name="De S."/>
            <person name="Delany M.E."/>
            <person name="Dodgson J.B."/>
            <person name="Dong J.J."/>
            <person name="Evans C."/>
            <person name="Frederickson K.M."/>
            <person name="Flicek P."/>
            <person name="Florea L."/>
            <person name="Folkerts O."/>
            <person name="Groenen M.A."/>
            <person name="Harkins T.T."/>
            <person name="Herrero J."/>
            <person name="Hoffmann S."/>
            <person name="Megens H.J."/>
            <person name="Jiang A."/>
            <person name="de Jong P."/>
            <person name="Kaiser P."/>
            <person name="Kim H."/>
            <person name="Kim K.W."/>
            <person name="Kim S."/>
            <person name="Langenberger D."/>
            <person name="Lee M.K."/>
            <person name="Lee T."/>
            <person name="Mane S."/>
            <person name="Marcais G."/>
            <person name="Marz M."/>
            <person name="McElroy A.P."/>
            <person name="Modise T."/>
            <person name="Nefedov M."/>
            <person name="Notredame C."/>
            <person name="Paton I.R."/>
            <person name="Payne W.S."/>
            <person name="Pertea G."/>
            <person name="Prickett D."/>
            <person name="Puiu D."/>
            <person name="Qioa D."/>
            <person name="Raineri E."/>
            <person name="Ruffier M."/>
            <person name="Salzberg S.L."/>
            <person name="Schatz M.C."/>
            <person name="Scheuring C."/>
            <person name="Schmidt C.J."/>
            <person name="Schroeder S."/>
            <person name="Searle S.M."/>
            <person name="Smith E.J."/>
            <person name="Smith J."/>
            <person name="Sonstegard T.S."/>
            <person name="Stadler P.F."/>
            <person name="Tafer H."/>
            <person name="Tu Z.J."/>
            <person name="Van Tassell C.P."/>
            <person name="Vilella A.J."/>
            <person name="Williams K.P."/>
            <person name="Yorke J.A."/>
            <person name="Zhang L."/>
            <person name="Zhang H.B."/>
            <person name="Zhang X."/>
            <person name="Zhang Y."/>
            <person name="Reed K.M."/>
        </authorList>
    </citation>
    <scope>NUCLEOTIDE SEQUENCE [LARGE SCALE GENOMIC DNA]</scope>
</reference>
<dbReference type="Ensembl" id="ENSMGAT00000025268.1">
    <property type="protein sequence ID" value="ENSMGAP00000025397.1"/>
    <property type="gene ID" value="ENSMGAG00000006304.2"/>
</dbReference>
<dbReference type="SMART" id="SM01034">
    <property type="entry name" value="BLUF"/>
    <property type="match status" value="1"/>
</dbReference>
<protein>
    <submittedName>
        <fullName evidence="2">Testis expressed 47</fullName>
    </submittedName>
</protein>
<dbReference type="InterPro" id="IPR055308">
    <property type="entry name" value="TEX47-like"/>
</dbReference>
<sequence>MVVARLREEVAEEDVAGYHKELFEDASEYHTRERVSGLLLLSSRHVLHVVESCSSTIHFLIRALAAVQNQGPSALLQEIKVLVVAHNIPSRLFPRWDVVVVTSPVTHPEDSTQSQSIEEVVAECLTLLISVADSVLKSAEDDSKASSDSLCTLAPELLIPAETIGYLCKAEECASPVDFQRMYLSPIQPALDSGHRSRRNWAAVGVSGCSSRESNQNIGACQQVQCILYGMQFYFAKLYGPFPCTYLPDAVCSQHFFLQQDSHVSHKFKHKDAWFPLQSMRQEELSSSSPAAAEPRDNCTAVGVKLPSHVLQKWPCTLVMHLNKYTLS</sequence>
<dbReference type="InterPro" id="IPR007024">
    <property type="entry name" value="BLUF_domain"/>
</dbReference>
<evidence type="ECO:0000313" key="2">
    <source>
        <dbReference type="Ensembl" id="ENSMGAP00000025397.1"/>
    </source>
</evidence>
<reference evidence="2" key="2">
    <citation type="submission" date="2025-08" db="UniProtKB">
        <authorList>
            <consortium name="Ensembl"/>
        </authorList>
    </citation>
    <scope>IDENTIFICATION</scope>
</reference>
<dbReference type="Bgee" id="ENSMGAG00000006304">
    <property type="expression patterns" value="Expressed in thymus and 13 other cell types or tissues"/>
</dbReference>
<gene>
    <name evidence="2" type="primary">TEX47</name>
</gene>
<dbReference type="InParanoid" id="A0A803Y0V0"/>
<evidence type="ECO:0000313" key="3">
    <source>
        <dbReference type="Proteomes" id="UP000001645"/>
    </source>
</evidence>
<feature type="domain" description="BLUF" evidence="1">
    <location>
        <begin position="1"/>
        <end position="100"/>
    </location>
</feature>
<proteinExistence type="predicted"/>
<evidence type="ECO:0000259" key="1">
    <source>
        <dbReference type="SMART" id="SM01034"/>
    </source>
</evidence>
<name>A0A803Y0V0_MELGA</name>
<reference evidence="2" key="3">
    <citation type="submission" date="2025-09" db="UniProtKB">
        <authorList>
            <consortium name="Ensembl"/>
        </authorList>
    </citation>
    <scope>IDENTIFICATION</scope>
</reference>
<dbReference type="Pfam" id="PF24787">
    <property type="entry name" value="TEX47"/>
    <property type="match status" value="1"/>
</dbReference>